<dbReference type="HOGENOM" id="CLU_017814_2_1_1"/>
<evidence type="ECO:0000256" key="3">
    <source>
        <dbReference type="ARBA" id="ARBA00022679"/>
    </source>
</evidence>
<dbReference type="PRINTS" id="PR00959">
    <property type="entry name" value="MEVGALKINASE"/>
</dbReference>
<dbReference type="GO" id="GO:0005829">
    <property type="term" value="C:cytosol"/>
    <property type="evidence" value="ECO:0007669"/>
    <property type="project" value="TreeGrafter"/>
</dbReference>
<evidence type="ECO:0008006" key="16">
    <source>
        <dbReference type="Google" id="ProtNLM"/>
    </source>
</evidence>
<keyword evidence="5" id="KW-0547">Nucleotide-binding</keyword>
<reference evidence="14" key="2">
    <citation type="submission" date="2024-10" db="UniProtKB">
        <authorList>
            <consortium name="EnsemblProtists"/>
        </authorList>
    </citation>
    <scope>IDENTIFICATION</scope>
</reference>
<dbReference type="eggNOG" id="KOG0631">
    <property type="taxonomic scope" value="Eukaryota"/>
</dbReference>
<dbReference type="SUPFAM" id="SSF54211">
    <property type="entry name" value="Ribosomal protein S5 domain 2-like"/>
    <property type="match status" value="1"/>
</dbReference>
<dbReference type="RefSeq" id="XP_005780967.1">
    <property type="nucleotide sequence ID" value="XM_005780910.1"/>
</dbReference>
<dbReference type="FunFam" id="3.30.70.890:FF:000001">
    <property type="entry name" value="Galactokinase"/>
    <property type="match status" value="1"/>
</dbReference>
<dbReference type="EnsemblProtists" id="EOD28538">
    <property type="protein sequence ID" value="EOD28538"/>
    <property type="gene ID" value="EMIHUDRAFT_463135"/>
</dbReference>
<dbReference type="AlphaFoldDB" id="A0A0D3JYF3"/>
<dbReference type="Gene3D" id="3.30.230.10">
    <property type="match status" value="1"/>
</dbReference>
<keyword evidence="6" id="KW-0418">Kinase</keyword>
<sequence>MSAELILRSKELFARVFQEPANVIVCAPGRVNLIGEHTDYNEGFAMPFCIGKYTVIAARRRTGATCRITSAGVPGAISTFPGDSSLSPGPEGDWTNYVRGVVFGMLPMLPGGSCAFDAAVVSDVPLGSGLSSSASLEVATATLLESIYRLGADPKGKALVCQKAEQTFCNSPCGITDQFVCACGEAGHALLIDCRPPYATESVPLSDPRIALVVADSNVKPQLSGSEYPDRVQQCKDACAAMQAAGHSEVRHLRDATLSMLETVARSHALPEATVRRARHGALRPGDGISEDQRTLQAKEALKACDYAQVGRLMFASHASLRDDYRVSSPELDALVEIARGVPGVHGSRLTGGGFGGCTVTLLSRSAVPALLAAFEAEYPKRAGGRTASVFVVRPAAGAMLLQQGAGAEPLAGAPLSPQLSGVAKVTAALVLSAVAAAVIASKRQR</sequence>
<evidence type="ECO:0000256" key="1">
    <source>
        <dbReference type="ARBA" id="ARBA00006566"/>
    </source>
</evidence>
<evidence type="ECO:0000259" key="11">
    <source>
        <dbReference type="Pfam" id="PF00288"/>
    </source>
</evidence>
<name>A0A0D3JYF3_EMIH1</name>
<dbReference type="PIRSF" id="PIRSF000530">
    <property type="entry name" value="Galactokinase"/>
    <property type="match status" value="1"/>
</dbReference>
<keyword evidence="4" id="KW-0479">Metal-binding</keyword>
<evidence type="ECO:0000256" key="5">
    <source>
        <dbReference type="ARBA" id="ARBA00022741"/>
    </source>
</evidence>
<evidence type="ECO:0000259" key="12">
    <source>
        <dbReference type="Pfam" id="PF08544"/>
    </source>
</evidence>
<evidence type="ECO:0000313" key="14">
    <source>
        <dbReference type="EnsemblProtists" id="EOD28538"/>
    </source>
</evidence>
<keyword evidence="3" id="KW-0808">Transferase</keyword>
<evidence type="ECO:0000256" key="10">
    <source>
        <dbReference type="SAM" id="Phobius"/>
    </source>
</evidence>
<dbReference type="InterPro" id="IPR019741">
    <property type="entry name" value="Galactokinase_CS"/>
</dbReference>
<dbReference type="Gene3D" id="3.30.70.890">
    <property type="entry name" value="GHMP kinase, C-terminal domain"/>
    <property type="match status" value="1"/>
</dbReference>
<dbReference type="STRING" id="2903.R1CZP5"/>
<feature type="domain" description="GHMP kinase C-terminal" evidence="12">
    <location>
        <begin position="299"/>
        <end position="380"/>
    </location>
</feature>
<evidence type="ECO:0000256" key="4">
    <source>
        <dbReference type="ARBA" id="ARBA00022723"/>
    </source>
</evidence>
<protein>
    <recommendedName>
        <fullName evidence="16">Galactokinase</fullName>
    </recommendedName>
</protein>
<feature type="domain" description="GHMP kinase N-terminal" evidence="11">
    <location>
        <begin position="97"/>
        <end position="184"/>
    </location>
</feature>
<dbReference type="InterPro" id="IPR000705">
    <property type="entry name" value="Galactokinase"/>
</dbReference>
<dbReference type="PROSITE" id="PS00627">
    <property type="entry name" value="GHMP_KINASES_ATP"/>
    <property type="match status" value="1"/>
</dbReference>
<dbReference type="InterPro" id="IPR006206">
    <property type="entry name" value="Mevalonate/galactokinase"/>
</dbReference>
<dbReference type="Pfam" id="PF00288">
    <property type="entry name" value="GHMP_kinases_N"/>
    <property type="match status" value="1"/>
</dbReference>
<dbReference type="InterPro" id="IPR013750">
    <property type="entry name" value="GHMP_kinase_C_dom"/>
</dbReference>
<dbReference type="GO" id="GO:0006012">
    <property type="term" value="P:galactose metabolic process"/>
    <property type="evidence" value="ECO:0007669"/>
    <property type="project" value="InterPro"/>
</dbReference>
<dbReference type="NCBIfam" id="TIGR00131">
    <property type="entry name" value="gal_kin"/>
    <property type="match status" value="1"/>
</dbReference>
<dbReference type="Proteomes" id="UP000013827">
    <property type="component" value="Unassembled WGS sequence"/>
</dbReference>
<evidence type="ECO:0000256" key="8">
    <source>
        <dbReference type="ARBA" id="ARBA00022842"/>
    </source>
</evidence>
<dbReference type="KEGG" id="ehx:EMIHUDRAFT_463135"/>
<evidence type="ECO:0000256" key="2">
    <source>
        <dbReference type="ARBA" id="ARBA00022490"/>
    </source>
</evidence>
<dbReference type="GO" id="GO:0005524">
    <property type="term" value="F:ATP binding"/>
    <property type="evidence" value="ECO:0007669"/>
    <property type="project" value="UniProtKB-KW"/>
</dbReference>
<dbReference type="OMA" id="VMPCAIN"/>
<dbReference type="PaxDb" id="2903-EOD28538"/>
<dbReference type="FunFam" id="3.30.230.10:FF:000017">
    <property type="entry name" value="Galactokinase"/>
    <property type="match status" value="1"/>
</dbReference>
<dbReference type="InterPro" id="IPR019539">
    <property type="entry name" value="GalKase_N"/>
</dbReference>
<dbReference type="InterPro" id="IPR020568">
    <property type="entry name" value="Ribosomal_Su5_D2-typ_SF"/>
</dbReference>
<reference evidence="15" key="1">
    <citation type="journal article" date="2013" name="Nature">
        <title>Pan genome of the phytoplankton Emiliania underpins its global distribution.</title>
        <authorList>
            <person name="Read B.A."/>
            <person name="Kegel J."/>
            <person name="Klute M.J."/>
            <person name="Kuo A."/>
            <person name="Lefebvre S.C."/>
            <person name="Maumus F."/>
            <person name="Mayer C."/>
            <person name="Miller J."/>
            <person name="Monier A."/>
            <person name="Salamov A."/>
            <person name="Young J."/>
            <person name="Aguilar M."/>
            <person name="Claverie J.M."/>
            <person name="Frickenhaus S."/>
            <person name="Gonzalez K."/>
            <person name="Herman E.K."/>
            <person name="Lin Y.C."/>
            <person name="Napier J."/>
            <person name="Ogata H."/>
            <person name="Sarno A.F."/>
            <person name="Shmutz J."/>
            <person name="Schroeder D."/>
            <person name="de Vargas C."/>
            <person name="Verret F."/>
            <person name="von Dassow P."/>
            <person name="Valentin K."/>
            <person name="Van de Peer Y."/>
            <person name="Wheeler G."/>
            <person name="Dacks J.B."/>
            <person name="Delwiche C.F."/>
            <person name="Dyhrman S.T."/>
            <person name="Glockner G."/>
            <person name="John U."/>
            <person name="Richards T."/>
            <person name="Worden A.Z."/>
            <person name="Zhang X."/>
            <person name="Grigoriev I.V."/>
            <person name="Allen A.E."/>
            <person name="Bidle K."/>
            <person name="Borodovsky M."/>
            <person name="Bowler C."/>
            <person name="Brownlee C."/>
            <person name="Cock J.M."/>
            <person name="Elias M."/>
            <person name="Gladyshev V.N."/>
            <person name="Groth M."/>
            <person name="Guda C."/>
            <person name="Hadaegh A."/>
            <person name="Iglesias-Rodriguez M.D."/>
            <person name="Jenkins J."/>
            <person name="Jones B.M."/>
            <person name="Lawson T."/>
            <person name="Leese F."/>
            <person name="Lindquist E."/>
            <person name="Lobanov A."/>
            <person name="Lomsadze A."/>
            <person name="Malik S.B."/>
            <person name="Marsh M.E."/>
            <person name="Mackinder L."/>
            <person name="Mock T."/>
            <person name="Mueller-Roeber B."/>
            <person name="Pagarete A."/>
            <person name="Parker M."/>
            <person name="Probert I."/>
            <person name="Quesneville H."/>
            <person name="Raines C."/>
            <person name="Rensing S.A."/>
            <person name="Riano-Pachon D.M."/>
            <person name="Richier S."/>
            <person name="Rokitta S."/>
            <person name="Shiraiwa Y."/>
            <person name="Soanes D.M."/>
            <person name="van der Giezen M."/>
            <person name="Wahlund T.M."/>
            <person name="Williams B."/>
            <person name="Wilson W."/>
            <person name="Wolfe G."/>
            <person name="Wurch L.L."/>
        </authorList>
    </citation>
    <scope>NUCLEOTIDE SEQUENCE</scope>
</reference>
<accession>A0A0D3JYF3</accession>
<feature type="transmembrane region" description="Helical" evidence="10">
    <location>
        <begin position="422"/>
        <end position="441"/>
    </location>
</feature>
<keyword evidence="2" id="KW-0963">Cytoplasm</keyword>
<dbReference type="GO" id="GO:0004335">
    <property type="term" value="F:galactokinase activity"/>
    <property type="evidence" value="ECO:0007669"/>
    <property type="project" value="InterPro"/>
</dbReference>
<evidence type="ECO:0000256" key="7">
    <source>
        <dbReference type="ARBA" id="ARBA00022840"/>
    </source>
</evidence>
<keyword evidence="10" id="KW-0472">Membrane</keyword>
<dbReference type="Pfam" id="PF08544">
    <property type="entry name" value="GHMP_kinases_C"/>
    <property type="match status" value="1"/>
</dbReference>
<dbReference type="InterPro" id="IPR036554">
    <property type="entry name" value="GHMP_kinase_C_sf"/>
</dbReference>
<dbReference type="PANTHER" id="PTHR10457">
    <property type="entry name" value="MEVALONATE KINASE/GALACTOKINASE"/>
    <property type="match status" value="1"/>
</dbReference>
<dbReference type="PRINTS" id="PR00473">
    <property type="entry name" value="GALCTOKINASE"/>
</dbReference>
<dbReference type="SUPFAM" id="SSF55060">
    <property type="entry name" value="GHMP Kinase, C-terminal domain"/>
    <property type="match status" value="1"/>
</dbReference>
<keyword evidence="7" id="KW-0067">ATP-binding</keyword>
<keyword evidence="10" id="KW-0812">Transmembrane</keyword>
<keyword evidence="15" id="KW-1185">Reference proteome</keyword>
<dbReference type="Pfam" id="PF10509">
    <property type="entry name" value="GalKase_gal_bdg"/>
    <property type="match status" value="1"/>
</dbReference>
<keyword evidence="9" id="KW-0119">Carbohydrate metabolism</keyword>
<evidence type="ECO:0000256" key="9">
    <source>
        <dbReference type="ARBA" id="ARBA00023277"/>
    </source>
</evidence>
<keyword evidence="10" id="KW-1133">Transmembrane helix</keyword>
<dbReference type="InterPro" id="IPR014721">
    <property type="entry name" value="Ribsml_uS5_D2-typ_fold_subgr"/>
</dbReference>
<organism evidence="14 15">
    <name type="scientific">Emiliania huxleyi (strain CCMP1516)</name>
    <dbReference type="NCBI Taxonomy" id="280463"/>
    <lineage>
        <taxon>Eukaryota</taxon>
        <taxon>Haptista</taxon>
        <taxon>Haptophyta</taxon>
        <taxon>Prymnesiophyceae</taxon>
        <taxon>Isochrysidales</taxon>
        <taxon>Noelaerhabdaceae</taxon>
        <taxon>Emiliania</taxon>
    </lineage>
</organism>
<dbReference type="GO" id="GO:0046872">
    <property type="term" value="F:metal ion binding"/>
    <property type="evidence" value="ECO:0007669"/>
    <property type="project" value="UniProtKB-KW"/>
</dbReference>
<comment type="similarity">
    <text evidence="1">Belongs to the GHMP kinase family. GalK subfamily.</text>
</comment>
<dbReference type="PANTHER" id="PTHR10457:SF7">
    <property type="entry name" value="GALACTOKINASE-RELATED"/>
    <property type="match status" value="1"/>
</dbReference>
<evidence type="ECO:0000259" key="13">
    <source>
        <dbReference type="Pfam" id="PF10509"/>
    </source>
</evidence>
<evidence type="ECO:0000313" key="15">
    <source>
        <dbReference type="Proteomes" id="UP000013827"/>
    </source>
</evidence>
<proteinExistence type="inferred from homology"/>
<dbReference type="InterPro" id="IPR006203">
    <property type="entry name" value="GHMP_knse_ATP-bd_CS"/>
</dbReference>
<dbReference type="InterPro" id="IPR006204">
    <property type="entry name" value="GHMP_kinase_N_dom"/>
</dbReference>
<feature type="domain" description="Galactokinase N-terminal" evidence="13">
    <location>
        <begin position="11"/>
        <end position="60"/>
    </location>
</feature>
<dbReference type="PROSITE" id="PS00106">
    <property type="entry name" value="GALACTOKINASE"/>
    <property type="match status" value="1"/>
</dbReference>
<keyword evidence="8" id="KW-0460">Magnesium</keyword>
<dbReference type="GeneID" id="17274084"/>
<evidence type="ECO:0000256" key="6">
    <source>
        <dbReference type="ARBA" id="ARBA00022777"/>
    </source>
</evidence>